<gene>
    <name evidence="2" type="primary">rfbF</name>
    <name evidence="2" type="ORF">HY076_08810</name>
</gene>
<proteinExistence type="predicted"/>
<organism evidence="2 3">
    <name type="scientific">Eiseniibacteriota bacterium</name>
    <dbReference type="NCBI Taxonomy" id="2212470"/>
    <lineage>
        <taxon>Bacteria</taxon>
        <taxon>Candidatus Eiseniibacteriota</taxon>
    </lineage>
</organism>
<dbReference type="GO" id="GO:0047343">
    <property type="term" value="F:glucose-1-phosphate cytidylyltransferase activity"/>
    <property type="evidence" value="ECO:0007669"/>
    <property type="project" value="UniProtKB-EC"/>
</dbReference>
<dbReference type="NCBIfam" id="TIGR02623">
    <property type="entry name" value="G1P_cyt_trans"/>
    <property type="match status" value="1"/>
</dbReference>
<dbReference type="EMBL" id="JACQAY010000293">
    <property type="protein sequence ID" value="MBI3540357.1"/>
    <property type="molecule type" value="Genomic_DNA"/>
</dbReference>
<dbReference type="InterPro" id="IPR005835">
    <property type="entry name" value="NTP_transferase_dom"/>
</dbReference>
<reference evidence="2" key="1">
    <citation type="submission" date="2020-07" db="EMBL/GenBank/DDBJ databases">
        <title>Huge and variable diversity of episymbiotic CPR bacteria and DPANN archaea in groundwater ecosystems.</title>
        <authorList>
            <person name="He C.Y."/>
            <person name="Keren R."/>
            <person name="Whittaker M."/>
            <person name="Farag I.F."/>
            <person name="Doudna J."/>
            <person name="Cate J.H.D."/>
            <person name="Banfield J.F."/>
        </authorList>
    </citation>
    <scope>NUCLEOTIDE SEQUENCE</scope>
    <source>
        <strain evidence="2">NC_groundwater_928_Pr1_S-0.2um_72_17</strain>
    </source>
</reference>
<dbReference type="Pfam" id="PF00483">
    <property type="entry name" value="NTP_transferase"/>
    <property type="match status" value="1"/>
</dbReference>
<dbReference type="InterPro" id="IPR013446">
    <property type="entry name" value="G1P_cyt_trans-like"/>
</dbReference>
<keyword evidence="2" id="KW-0548">Nucleotidyltransferase</keyword>
<dbReference type="Proteomes" id="UP000807850">
    <property type="component" value="Unassembled WGS sequence"/>
</dbReference>
<feature type="domain" description="Nucleotidyl transferase" evidence="1">
    <location>
        <begin position="3"/>
        <end position="218"/>
    </location>
</feature>
<dbReference type="EC" id="2.7.7.33" evidence="2"/>
<protein>
    <submittedName>
        <fullName evidence="2">Glucose-1-phosphate cytidylyltransferase</fullName>
        <ecNumber evidence="2">2.7.7.33</ecNumber>
    </submittedName>
</protein>
<dbReference type="AlphaFoldDB" id="A0A9D6L5T2"/>
<dbReference type="InterPro" id="IPR029044">
    <property type="entry name" value="Nucleotide-diphossugar_trans"/>
</dbReference>
<dbReference type="CDD" id="cd02524">
    <property type="entry name" value="G1P_cytidylyltransferase"/>
    <property type="match status" value="1"/>
</dbReference>
<comment type="caution">
    <text evidence="2">The sequence shown here is derived from an EMBL/GenBank/DDBJ whole genome shotgun (WGS) entry which is preliminary data.</text>
</comment>
<evidence type="ECO:0000313" key="2">
    <source>
        <dbReference type="EMBL" id="MBI3540357.1"/>
    </source>
</evidence>
<evidence type="ECO:0000259" key="1">
    <source>
        <dbReference type="Pfam" id="PF00483"/>
    </source>
</evidence>
<dbReference type="InterPro" id="IPR046981">
    <property type="entry name" value="G1P_cyt_trans"/>
</dbReference>
<sequence>MQTVILAGGLGTRLAEETTVRPKPLVEIGDRPILHHIMDLYDAHGHRDFVLALGYLGHMIKRYVMDWTTLSGNLSVDLASGGVTRDAAPNRDWRVSLIETGKDTLTGGRLKRCAPHLKRETFMLTYGDGLSNVDLKGLVAFHKSHGKLATVTAVHPPARFGEMDLNHHEVASFTEKPQTRQGWINGGFMVLEPGVLDYIAGDESNLEHDVLTRLSAEGQLCAFRHDGFWQCMDTLRDVKALTALWESGSPPWVGAR</sequence>
<dbReference type="Gene3D" id="3.90.550.10">
    <property type="entry name" value="Spore Coat Polysaccharide Biosynthesis Protein SpsA, Chain A"/>
    <property type="match status" value="1"/>
</dbReference>
<dbReference type="PANTHER" id="PTHR47183">
    <property type="entry name" value="GLUCOSE-1-PHOSPHATE CYTIDYLYLTRANSFERASE-RELATED"/>
    <property type="match status" value="1"/>
</dbReference>
<dbReference type="PANTHER" id="PTHR47183:SF1">
    <property type="entry name" value="GLUCOSE-1-PHOSPHATE CYTIDYLYLTRANSFERASE"/>
    <property type="match status" value="1"/>
</dbReference>
<dbReference type="GO" id="GO:0009243">
    <property type="term" value="P:O antigen biosynthetic process"/>
    <property type="evidence" value="ECO:0007669"/>
    <property type="project" value="InterPro"/>
</dbReference>
<dbReference type="SUPFAM" id="SSF53448">
    <property type="entry name" value="Nucleotide-diphospho-sugar transferases"/>
    <property type="match status" value="1"/>
</dbReference>
<evidence type="ECO:0000313" key="3">
    <source>
        <dbReference type="Proteomes" id="UP000807850"/>
    </source>
</evidence>
<accession>A0A9D6L5T2</accession>
<keyword evidence="2" id="KW-0808">Transferase</keyword>
<name>A0A9D6L5T2_UNCEI</name>